<accession>A0A1I0AFZ3</accession>
<dbReference type="Gene3D" id="2.160.20.120">
    <property type="match status" value="1"/>
</dbReference>
<dbReference type="AlphaFoldDB" id="A0A1I0AFZ3"/>
<evidence type="ECO:0000313" key="2">
    <source>
        <dbReference type="Proteomes" id="UP000199800"/>
    </source>
</evidence>
<name>A0A1I0AFZ3_9FIRM</name>
<protein>
    <recommendedName>
        <fullName evidence="3">Adhesin domain-containing protein</fullName>
    </recommendedName>
</protein>
<organism evidence="1 2">
    <name type="scientific">[Clostridium] polysaccharolyticum</name>
    <dbReference type="NCBI Taxonomy" id="29364"/>
    <lineage>
        <taxon>Bacteria</taxon>
        <taxon>Bacillati</taxon>
        <taxon>Bacillota</taxon>
        <taxon>Clostridia</taxon>
        <taxon>Lachnospirales</taxon>
        <taxon>Lachnospiraceae</taxon>
    </lineage>
</organism>
<keyword evidence="2" id="KW-1185">Reference proteome</keyword>
<gene>
    <name evidence="1" type="ORF">SAMN04487772_105134</name>
</gene>
<evidence type="ECO:0000313" key="1">
    <source>
        <dbReference type="EMBL" id="SES93047.1"/>
    </source>
</evidence>
<dbReference type="Proteomes" id="UP000199800">
    <property type="component" value="Unassembled WGS sequence"/>
</dbReference>
<dbReference type="STRING" id="29364.SAMN04487772_105134"/>
<dbReference type="EMBL" id="FOHN01000005">
    <property type="protein sequence ID" value="SES93047.1"/>
    <property type="molecule type" value="Genomic_DNA"/>
</dbReference>
<sequence length="154" mass="17330">MKEVGDKREEYLEEDLNKITCRMQDGMLEMGFLGEQKKVNSTYIEAEVTLPRKVKSIQCDCQTGDLEVQGVYELIHIDSKVGDVNLDLKKLDKSSRVIIQGDNGDIKIKIPKGSRIQLSGTEREEVKVDTGITLDENGSKIQIDKGTSRIRIES</sequence>
<proteinExistence type="predicted"/>
<evidence type="ECO:0008006" key="3">
    <source>
        <dbReference type="Google" id="ProtNLM"/>
    </source>
</evidence>
<reference evidence="1 2" key="1">
    <citation type="submission" date="2016-10" db="EMBL/GenBank/DDBJ databases">
        <authorList>
            <person name="de Groot N.N."/>
        </authorList>
    </citation>
    <scope>NUCLEOTIDE SEQUENCE [LARGE SCALE GENOMIC DNA]</scope>
    <source>
        <strain evidence="1 2">DSM 1801</strain>
    </source>
</reference>